<evidence type="ECO:0000313" key="12">
    <source>
        <dbReference type="EMBL" id="KZM26328.1"/>
    </source>
</evidence>
<evidence type="ECO:0000256" key="5">
    <source>
        <dbReference type="ARBA" id="ARBA00023015"/>
    </source>
</evidence>
<feature type="region of interest" description="Disordered" evidence="9">
    <location>
        <begin position="630"/>
        <end position="653"/>
    </location>
</feature>
<keyword evidence="5" id="KW-0805">Transcription regulation</keyword>
<reference evidence="12 13" key="1">
    <citation type="journal article" date="2016" name="Sci. Rep.">
        <title>Draft genome sequencing and secretome analysis of fungal phytopathogen Ascochyta rabiei provides insight into the necrotrophic effector repertoire.</title>
        <authorList>
            <person name="Verma S."/>
            <person name="Gazara R.K."/>
            <person name="Nizam S."/>
            <person name="Parween S."/>
            <person name="Chattopadhyay D."/>
            <person name="Verma P.K."/>
        </authorList>
    </citation>
    <scope>NUCLEOTIDE SEQUENCE [LARGE SCALE GENOMIC DNA]</scope>
    <source>
        <strain evidence="12 13">ArDII</strain>
    </source>
</reference>
<feature type="region of interest" description="Disordered" evidence="9">
    <location>
        <begin position="211"/>
        <end position="277"/>
    </location>
</feature>
<dbReference type="EMBL" id="JYNV01000110">
    <property type="protein sequence ID" value="KZM26328.1"/>
    <property type="molecule type" value="Genomic_DNA"/>
</dbReference>
<evidence type="ECO:0000256" key="8">
    <source>
        <dbReference type="PROSITE-ProRule" id="PRU00042"/>
    </source>
</evidence>
<dbReference type="PANTHER" id="PTHR46179">
    <property type="entry name" value="ZINC FINGER PROTEIN"/>
    <property type="match status" value="1"/>
</dbReference>
<feature type="compositionally biased region" description="Acidic residues" evidence="9">
    <location>
        <begin position="833"/>
        <end position="842"/>
    </location>
</feature>
<comment type="caution">
    <text evidence="12">The sequence shown here is derived from an EMBL/GenBank/DDBJ whole genome shotgun (WGS) entry which is preliminary data.</text>
</comment>
<protein>
    <submittedName>
        <fullName evidence="12">Metal ion binding</fullName>
    </submittedName>
</protein>
<dbReference type="SMART" id="SM00355">
    <property type="entry name" value="ZnF_C2H2"/>
    <property type="match status" value="6"/>
</dbReference>
<keyword evidence="3 8" id="KW-0863">Zinc-finger</keyword>
<evidence type="ECO:0000259" key="11">
    <source>
        <dbReference type="PROSITE" id="PS50157"/>
    </source>
</evidence>
<evidence type="ECO:0000256" key="6">
    <source>
        <dbReference type="ARBA" id="ARBA00023163"/>
    </source>
</evidence>
<proteinExistence type="predicted"/>
<keyword evidence="4" id="KW-0862">Zinc</keyword>
<feature type="compositionally biased region" description="Low complexity" evidence="9">
    <location>
        <begin position="534"/>
        <end position="545"/>
    </location>
</feature>
<dbReference type="SUPFAM" id="SSF57667">
    <property type="entry name" value="beta-beta-alpha zinc fingers"/>
    <property type="match status" value="1"/>
</dbReference>
<dbReference type="InterPro" id="IPR051061">
    <property type="entry name" value="Zinc_finger_trans_reg"/>
</dbReference>
<feature type="region of interest" description="Disordered" evidence="9">
    <location>
        <begin position="291"/>
        <end position="323"/>
    </location>
</feature>
<feature type="compositionally biased region" description="Polar residues" evidence="9">
    <location>
        <begin position="636"/>
        <end position="650"/>
    </location>
</feature>
<evidence type="ECO:0000256" key="1">
    <source>
        <dbReference type="ARBA" id="ARBA00004123"/>
    </source>
</evidence>
<keyword evidence="10" id="KW-1133">Transmembrane helix</keyword>
<dbReference type="PROSITE" id="PS50157">
    <property type="entry name" value="ZINC_FINGER_C2H2_2"/>
    <property type="match status" value="1"/>
</dbReference>
<feature type="region of interest" description="Disordered" evidence="9">
    <location>
        <begin position="483"/>
        <end position="585"/>
    </location>
</feature>
<name>A0A163JFK4_DIDRA</name>
<feature type="domain" description="C2H2-type" evidence="11">
    <location>
        <begin position="679"/>
        <end position="709"/>
    </location>
</feature>
<dbReference type="Proteomes" id="UP000076837">
    <property type="component" value="Unassembled WGS sequence"/>
</dbReference>
<dbReference type="Gene3D" id="3.30.160.60">
    <property type="entry name" value="Classic Zinc Finger"/>
    <property type="match status" value="2"/>
</dbReference>
<feature type="compositionally biased region" description="Polar residues" evidence="9">
    <location>
        <begin position="517"/>
        <end position="533"/>
    </location>
</feature>
<keyword evidence="7" id="KW-0539">Nucleus</keyword>
<dbReference type="GO" id="GO:0006357">
    <property type="term" value="P:regulation of transcription by RNA polymerase II"/>
    <property type="evidence" value="ECO:0007669"/>
    <property type="project" value="TreeGrafter"/>
</dbReference>
<evidence type="ECO:0000256" key="3">
    <source>
        <dbReference type="ARBA" id="ARBA00022771"/>
    </source>
</evidence>
<keyword evidence="13" id="KW-1185">Reference proteome</keyword>
<evidence type="ECO:0000256" key="2">
    <source>
        <dbReference type="ARBA" id="ARBA00022723"/>
    </source>
</evidence>
<keyword evidence="10" id="KW-0812">Transmembrane</keyword>
<feature type="compositionally biased region" description="Polar residues" evidence="9">
    <location>
        <begin position="218"/>
        <end position="241"/>
    </location>
</feature>
<feature type="compositionally biased region" description="Polar residues" evidence="9">
    <location>
        <begin position="484"/>
        <end position="504"/>
    </location>
</feature>
<dbReference type="STRING" id="5454.A0A163JFK4"/>
<evidence type="ECO:0000256" key="10">
    <source>
        <dbReference type="SAM" id="Phobius"/>
    </source>
</evidence>
<gene>
    <name evidence="12" type="ORF">ST47_g2540</name>
</gene>
<feature type="transmembrane region" description="Helical" evidence="10">
    <location>
        <begin position="31"/>
        <end position="55"/>
    </location>
</feature>
<feature type="region of interest" description="Disordered" evidence="9">
    <location>
        <begin position="830"/>
        <end position="873"/>
    </location>
</feature>
<dbReference type="PANTHER" id="PTHR46179:SF13">
    <property type="entry name" value="C2H2-TYPE DOMAIN-CONTAINING PROTEIN"/>
    <property type="match status" value="1"/>
</dbReference>
<evidence type="ECO:0000256" key="4">
    <source>
        <dbReference type="ARBA" id="ARBA00022833"/>
    </source>
</evidence>
<keyword evidence="6" id="KW-0804">Transcription</keyword>
<evidence type="ECO:0000313" key="13">
    <source>
        <dbReference type="Proteomes" id="UP000076837"/>
    </source>
</evidence>
<feature type="compositionally biased region" description="Polar residues" evidence="9">
    <location>
        <begin position="251"/>
        <end position="267"/>
    </location>
</feature>
<accession>A0A163JFK4</accession>
<organism evidence="12 13">
    <name type="scientific">Didymella rabiei</name>
    <name type="common">Chickpea ascochyta blight fungus</name>
    <name type="synonym">Mycosphaerella rabiei</name>
    <dbReference type="NCBI Taxonomy" id="5454"/>
    <lineage>
        <taxon>Eukaryota</taxon>
        <taxon>Fungi</taxon>
        <taxon>Dikarya</taxon>
        <taxon>Ascomycota</taxon>
        <taxon>Pezizomycotina</taxon>
        <taxon>Dothideomycetes</taxon>
        <taxon>Pleosporomycetidae</taxon>
        <taxon>Pleosporales</taxon>
        <taxon>Pleosporineae</taxon>
        <taxon>Didymellaceae</taxon>
        <taxon>Ascochyta</taxon>
    </lineage>
</organism>
<evidence type="ECO:0000256" key="9">
    <source>
        <dbReference type="SAM" id="MobiDB-lite"/>
    </source>
</evidence>
<sequence>MSIGLFIGLITFFVLFSTIPSTPSPREQKLRLSWVLLLQIIVYLSSLSGILYPGAAWVDLQFGEGRPQLYGFPVLVALCWVSWGDREADMSQPYRINPSINFDYVNEAGFGNEAVQFQDVYQHWYEPNTRTSVKSVPSPTNTIHMVRTAPPPRTATRVGFQQSKRSVPCNNIDPNLQNPHYLALPRSHPFPAAQQHVESIADPLMRYQEGDEPWNPMKYTNASAGQNTFNQPQRSFSQHSQRPCPEIGSKNPVSDSGYHTQPPQSVFSDDPSHTDQNLPTELMAQAETLNTQSAPTESHNMRRVPSDRRSISNVGSQSGSHREQVPCSVPNCCAVLSSKSVHKKHMLKHDKAFVCTIQGCKRNGKGFATVNDLDRHRKSVHKIDSHRTKSYRCAHDDCRNKPKIWPRLDNFKQHIGRMHRDYDDFELIKNSECHLQEPPSADPALLADLVCETAVSTSNPGGMVSAVPQSYLYPPLMSLGGCPTSGTSQVSPSTESLDASFPQSGTPPPSRADDDPSTIQNWAQTAESIHNRQATSRNSARTSSAGPVEHSVSAQGTTSNRNMGSQSKPSSVAQTKSEQQQQRQALEKLSKAKLEEMLLRIIGSQQQDGGNSRSDSESCQLSQEIARLTHKGVRSTRLQSRRSNQGSTPGMEQCPYDGCDFSGRICDLNKHKKRHEKPYGCTYPKCYKKFGAKSDWKRHENSQHFQQEAFRCDLKNSPDEQCGQYYYRTAQFHKHLELEHKVTSKTILQNGLDRCKIGKNYQVQFWCGFCREIIPLVHRGNAAWDERFSHIANHFEKDVLKKCIDDWICVEENRTKRQLQEVMLDEKEKGLDAEELDDDESTAAEGTANCFPEPLPNGSRRRSPSPGTTNGRAATRLPMWLQWRYGSPGQLHGMSAHLLSFL</sequence>
<dbReference type="GO" id="GO:0008270">
    <property type="term" value="F:zinc ion binding"/>
    <property type="evidence" value="ECO:0007669"/>
    <property type="project" value="UniProtKB-KW"/>
</dbReference>
<keyword evidence="2" id="KW-0479">Metal-binding</keyword>
<comment type="subcellular location">
    <subcellularLocation>
        <location evidence="1">Nucleus</location>
    </subcellularLocation>
</comment>
<feature type="compositionally biased region" description="Polar residues" evidence="9">
    <location>
        <begin position="552"/>
        <end position="584"/>
    </location>
</feature>
<evidence type="ECO:0000256" key="7">
    <source>
        <dbReference type="ARBA" id="ARBA00023242"/>
    </source>
</evidence>
<dbReference type="InterPro" id="IPR036236">
    <property type="entry name" value="Znf_C2H2_sf"/>
</dbReference>
<feature type="compositionally biased region" description="Polar residues" evidence="9">
    <location>
        <begin position="131"/>
        <end position="143"/>
    </location>
</feature>
<keyword evidence="10" id="KW-0472">Membrane</keyword>
<feature type="region of interest" description="Disordered" evidence="9">
    <location>
        <begin position="131"/>
        <end position="156"/>
    </location>
</feature>
<dbReference type="InterPro" id="IPR013087">
    <property type="entry name" value="Znf_C2H2_type"/>
</dbReference>
<dbReference type="PROSITE" id="PS00028">
    <property type="entry name" value="ZINC_FINGER_C2H2_1"/>
    <property type="match status" value="1"/>
</dbReference>
<dbReference type="GO" id="GO:0005634">
    <property type="term" value="C:nucleus"/>
    <property type="evidence" value="ECO:0007669"/>
    <property type="project" value="UniProtKB-SubCell"/>
</dbReference>
<dbReference type="AlphaFoldDB" id="A0A163JFK4"/>